<organism evidence="1">
    <name type="scientific">hydrothermal vent metagenome</name>
    <dbReference type="NCBI Taxonomy" id="652676"/>
    <lineage>
        <taxon>unclassified sequences</taxon>
        <taxon>metagenomes</taxon>
        <taxon>ecological metagenomes</taxon>
    </lineage>
</organism>
<reference evidence="1" key="1">
    <citation type="submission" date="2018-06" db="EMBL/GenBank/DDBJ databases">
        <authorList>
            <person name="Zhirakovskaya E."/>
        </authorList>
    </citation>
    <scope>NUCLEOTIDE SEQUENCE</scope>
</reference>
<accession>A0A3B0SYU8</accession>
<name>A0A3B0SYU8_9ZZZZ</name>
<feature type="non-terminal residue" evidence="1">
    <location>
        <position position="42"/>
    </location>
</feature>
<sequence length="42" mass="4586">MLVSDGIPDYLDVDQPLVIEEVEVFNVVAPNGDGVHDFLTIT</sequence>
<evidence type="ECO:0000313" key="1">
    <source>
        <dbReference type="EMBL" id="VAW11205.1"/>
    </source>
</evidence>
<dbReference type="AlphaFoldDB" id="A0A3B0SYU8"/>
<dbReference type="EMBL" id="UOEL01000053">
    <property type="protein sequence ID" value="VAW11205.1"/>
    <property type="molecule type" value="Genomic_DNA"/>
</dbReference>
<gene>
    <name evidence="1" type="ORF">MNBD_BACTEROID03-1106</name>
</gene>
<protein>
    <submittedName>
        <fullName evidence="1">Uncharacterized protein</fullName>
    </submittedName>
</protein>
<proteinExistence type="predicted"/>